<organism evidence="13 14">
    <name type="scientific">Forsythia ovata</name>
    <dbReference type="NCBI Taxonomy" id="205694"/>
    <lineage>
        <taxon>Eukaryota</taxon>
        <taxon>Viridiplantae</taxon>
        <taxon>Streptophyta</taxon>
        <taxon>Embryophyta</taxon>
        <taxon>Tracheophyta</taxon>
        <taxon>Spermatophyta</taxon>
        <taxon>Magnoliopsida</taxon>
        <taxon>eudicotyledons</taxon>
        <taxon>Gunneridae</taxon>
        <taxon>Pentapetalae</taxon>
        <taxon>asterids</taxon>
        <taxon>lamiids</taxon>
        <taxon>Lamiales</taxon>
        <taxon>Oleaceae</taxon>
        <taxon>Forsythieae</taxon>
        <taxon>Forsythia</taxon>
    </lineage>
</organism>
<evidence type="ECO:0000256" key="4">
    <source>
        <dbReference type="ARBA" id="ARBA00022475"/>
    </source>
</evidence>
<evidence type="ECO:0000256" key="3">
    <source>
        <dbReference type="ARBA" id="ARBA00022448"/>
    </source>
</evidence>
<comment type="function">
    <text evidence="9">May transport inorganic phosphate (Pi).</text>
</comment>
<dbReference type="GO" id="GO:0005886">
    <property type="term" value="C:plasma membrane"/>
    <property type="evidence" value="ECO:0007669"/>
    <property type="project" value="UniProtKB-SubCell"/>
</dbReference>
<evidence type="ECO:0000256" key="5">
    <source>
        <dbReference type="ARBA" id="ARBA00022592"/>
    </source>
</evidence>
<dbReference type="CDD" id="cd14476">
    <property type="entry name" value="SPX_PHO1_like"/>
    <property type="match status" value="1"/>
</dbReference>
<feature type="transmembrane region" description="Helical" evidence="10">
    <location>
        <begin position="245"/>
        <end position="269"/>
    </location>
</feature>
<evidence type="ECO:0000259" key="11">
    <source>
        <dbReference type="PROSITE" id="PS51380"/>
    </source>
</evidence>
<dbReference type="AlphaFoldDB" id="A0ABD1WD23"/>
<dbReference type="InterPro" id="IPR004331">
    <property type="entry name" value="SPX_dom"/>
</dbReference>
<dbReference type="PROSITE" id="PS51382">
    <property type="entry name" value="SPX"/>
    <property type="match status" value="1"/>
</dbReference>
<dbReference type="PANTHER" id="PTHR10783">
    <property type="entry name" value="XENOTROPIC AND POLYTROPIC RETROVIRUS RECEPTOR 1-RELATED"/>
    <property type="match status" value="1"/>
</dbReference>
<dbReference type="EMBL" id="JBFOLJ010000004">
    <property type="protein sequence ID" value="KAL2546728.1"/>
    <property type="molecule type" value="Genomic_DNA"/>
</dbReference>
<keyword evidence="7 10" id="KW-1133">Transmembrane helix</keyword>
<keyword evidence="4" id="KW-1003">Cell membrane</keyword>
<evidence type="ECO:0000256" key="8">
    <source>
        <dbReference type="ARBA" id="ARBA00023136"/>
    </source>
</evidence>
<dbReference type="InterPro" id="IPR004342">
    <property type="entry name" value="EXS_C"/>
</dbReference>
<comment type="caution">
    <text evidence="13">The sequence shown here is derived from an EMBL/GenBank/DDBJ whole genome shotgun (WGS) entry which is preliminary data.</text>
</comment>
<feature type="domain" description="EXS" evidence="11">
    <location>
        <begin position="179"/>
        <end position="373"/>
    </location>
</feature>
<dbReference type="InterPro" id="IPR034092">
    <property type="entry name" value="PHO1_SPX"/>
</dbReference>
<keyword evidence="6 10" id="KW-0812">Transmembrane</keyword>
<evidence type="ECO:0000256" key="1">
    <source>
        <dbReference type="ARBA" id="ARBA00004651"/>
    </source>
</evidence>
<protein>
    <submittedName>
        <fullName evidence="13">Phosphate transporter PHO1-like protein 3</fullName>
    </submittedName>
</protein>
<evidence type="ECO:0000256" key="2">
    <source>
        <dbReference type="ARBA" id="ARBA00009665"/>
    </source>
</evidence>
<evidence type="ECO:0000256" key="10">
    <source>
        <dbReference type="SAM" id="Phobius"/>
    </source>
</evidence>
<evidence type="ECO:0000259" key="12">
    <source>
        <dbReference type="PROSITE" id="PS51382"/>
    </source>
</evidence>
<gene>
    <name evidence="13" type="ORF">Fot_15961</name>
</gene>
<dbReference type="GO" id="GO:0006817">
    <property type="term" value="P:phosphate ion transport"/>
    <property type="evidence" value="ECO:0007669"/>
    <property type="project" value="UniProtKB-KW"/>
</dbReference>
<feature type="transmembrane region" description="Helical" evidence="10">
    <location>
        <begin position="290"/>
        <end position="306"/>
    </location>
</feature>
<sequence length="373" mass="43130">MKFGKEFVSQMVPEWNDAYMDYNFLKTVLKEIQVFKQRNNSNIQKNGSMKKNLTLHRAFSGLTTRRSNSPKPQTPSDIENQVILVNEVRRNGEEGSETMFLNAADEGGEYELIYFKRLDSEFNKVRKFYKFKVAEVMKEATDLNKQMEALIAFRIKVENPEGWLNSLEETTHLALDVAASRAAITASTPSAARASSRQRSRKCLRRLYDEKDAIQGFNGLKYFSIILAVSTRTAYTLNRGVVWKYIAWIASAIATIFCTYWDIVIDWGLLQRNSKNYLLRDKLLVPHKSVYFVAMVLNVLLRLAWIQTVMNVTIFSLHGQTVIALVAALEIIRRGIWNFFRLENEHLNNVGKYRAFKSVPLPFNYDDDEDKEE</sequence>
<evidence type="ECO:0000256" key="9">
    <source>
        <dbReference type="ARBA" id="ARBA00043939"/>
    </source>
</evidence>
<dbReference type="PANTHER" id="PTHR10783:SF4">
    <property type="entry name" value="PHOSPHATE TRANSPORTER PHO1 HOMOLOG 3"/>
    <property type="match status" value="1"/>
</dbReference>
<dbReference type="Pfam" id="PF03105">
    <property type="entry name" value="SPX"/>
    <property type="match status" value="1"/>
</dbReference>
<reference evidence="14" key="1">
    <citation type="submission" date="2024-07" db="EMBL/GenBank/DDBJ databases">
        <title>Two chromosome-level genome assemblies of Korean endemic species Abeliophyllum distichum and Forsythia ovata (Oleaceae).</title>
        <authorList>
            <person name="Jang H."/>
        </authorList>
    </citation>
    <scope>NUCLEOTIDE SEQUENCE [LARGE SCALE GENOMIC DNA]</scope>
</reference>
<proteinExistence type="inferred from homology"/>
<evidence type="ECO:0000256" key="6">
    <source>
        <dbReference type="ARBA" id="ARBA00022692"/>
    </source>
</evidence>
<evidence type="ECO:0000313" key="13">
    <source>
        <dbReference type="EMBL" id="KAL2546728.1"/>
    </source>
</evidence>
<comment type="similarity">
    <text evidence="2">Belongs to the SYG1 (TC 2.A.94) family.</text>
</comment>
<dbReference type="Pfam" id="PF03124">
    <property type="entry name" value="EXS"/>
    <property type="match status" value="1"/>
</dbReference>
<evidence type="ECO:0000313" key="14">
    <source>
        <dbReference type="Proteomes" id="UP001604277"/>
    </source>
</evidence>
<keyword evidence="5" id="KW-0592">Phosphate transport</keyword>
<keyword evidence="8 10" id="KW-0472">Membrane</keyword>
<comment type="subcellular location">
    <subcellularLocation>
        <location evidence="1">Cell membrane</location>
        <topology evidence="1">Multi-pass membrane protein</topology>
    </subcellularLocation>
</comment>
<keyword evidence="14" id="KW-1185">Reference proteome</keyword>
<accession>A0ABD1WD23</accession>
<feature type="domain" description="SPX" evidence="12">
    <location>
        <begin position="1"/>
        <end position="259"/>
    </location>
</feature>
<evidence type="ECO:0000256" key="7">
    <source>
        <dbReference type="ARBA" id="ARBA00022989"/>
    </source>
</evidence>
<name>A0ABD1WD23_9LAMI</name>
<dbReference type="PROSITE" id="PS51380">
    <property type="entry name" value="EXS"/>
    <property type="match status" value="1"/>
</dbReference>
<dbReference type="Proteomes" id="UP001604277">
    <property type="component" value="Unassembled WGS sequence"/>
</dbReference>
<keyword evidence="3" id="KW-0813">Transport</keyword>